<sequence>MVWIRAAALAVPGLVLAGVGLTHPAGLTVATAHHWWTMHVVLLPLFPLLAVAFWVLLLGNRSPMAWLARIAGYGYAVFYTALDVLAGIAAGVVVEGDGQTGDQAARLIGVGDQLGLVGSWCFLVAGALTAAALVPGGQRVVWPGGALVLIGGWGFLENHIFWPFGVLSQVGIAVGTALLGLAAGPGQRRAGRG</sequence>
<reference evidence="3" key="1">
    <citation type="journal article" date="2019" name="Int. J. Syst. Evol. Microbiol.">
        <title>The Global Catalogue of Microorganisms (GCM) 10K type strain sequencing project: providing services to taxonomists for standard genome sequencing and annotation.</title>
        <authorList>
            <consortium name="The Broad Institute Genomics Platform"/>
            <consortium name="The Broad Institute Genome Sequencing Center for Infectious Disease"/>
            <person name="Wu L."/>
            <person name="Ma J."/>
        </authorList>
    </citation>
    <scope>NUCLEOTIDE SEQUENCE [LARGE SCALE GENOMIC DNA]</scope>
    <source>
        <strain evidence="3">JCM 18303</strain>
    </source>
</reference>
<dbReference type="EMBL" id="BAABJP010000004">
    <property type="protein sequence ID" value="GAA5149686.1"/>
    <property type="molecule type" value="Genomic_DNA"/>
</dbReference>
<feature type="transmembrane region" description="Helical" evidence="1">
    <location>
        <begin position="162"/>
        <end position="183"/>
    </location>
</feature>
<proteinExistence type="predicted"/>
<name>A0ABP9PTT7_9PSEU</name>
<evidence type="ECO:0000313" key="2">
    <source>
        <dbReference type="EMBL" id="GAA5149686.1"/>
    </source>
</evidence>
<dbReference type="RefSeq" id="WP_185062933.1">
    <property type="nucleotide sequence ID" value="NZ_BAABJP010000004.1"/>
</dbReference>
<feature type="transmembrane region" description="Helical" evidence="1">
    <location>
        <begin position="140"/>
        <end position="156"/>
    </location>
</feature>
<dbReference type="Proteomes" id="UP001428817">
    <property type="component" value="Unassembled WGS sequence"/>
</dbReference>
<keyword evidence="1" id="KW-1133">Transmembrane helix</keyword>
<evidence type="ECO:0000256" key="1">
    <source>
        <dbReference type="SAM" id="Phobius"/>
    </source>
</evidence>
<accession>A0ABP9PTT7</accession>
<comment type="caution">
    <text evidence="2">The sequence shown here is derived from an EMBL/GenBank/DDBJ whole genome shotgun (WGS) entry which is preliminary data.</text>
</comment>
<organism evidence="2 3">
    <name type="scientific">Pseudonocardia eucalypti</name>
    <dbReference type="NCBI Taxonomy" id="648755"/>
    <lineage>
        <taxon>Bacteria</taxon>
        <taxon>Bacillati</taxon>
        <taxon>Actinomycetota</taxon>
        <taxon>Actinomycetes</taxon>
        <taxon>Pseudonocardiales</taxon>
        <taxon>Pseudonocardiaceae</taxon>
        <taxon>Pseudonocardia</taxon>
    </lineage>
</organism>
<keyword evidence="3" id="KW-1185">Reference proteome</keyword>
<feature type="transmembrane region" description="Helical" evidence="1">
    <location>
        <begin position="70"/>
        <end position="94"/>
    </location>
</feature>
<feature type="transmembrane region" description="Helical" evidence="1">
    <location>
        <begin position="114"/>
        <end position="133"/>
    </location>
</feature>
<gene>
    <name evidence="2" type="ORF">GCM10023321_13950</name>
</gene>
<evidence type="ECO:0008006" key="4">
    <source>
        <dbReference type="Google" id="ProtNLM"/>
    </source>
</evidence>
<keyword evidence="1" id="KW-0812">Transmembrane</keyword>
<protein>
    <recommendedName>
        <fullName evidence="4">DUF4386 family protein</fullName>
    </recommendedName>
</protein>
<keyword evidence="1" id="KW-0472">Membrane</keyword>
<feature type="transmembrane region" description="Helical" evidence="1">
    <location>
        <begin position="34"/>
        <end position="58"/>
    </location>
</feature>
<evidence type="ECO:0000313" key="3">
    <source>
        <dbReference type="Proteomes" id="UP001428817"/>
    </source>
</evidence>